<keyword evidence="2 4" id="KW-0238">DNA-binding</keyword>
<feature type="domain" description="HTH tetR-type" evidence="5">
    <location>
        <begin position="6"/>
        <end position="66"/>
    </location>
</feature>
<dbReference type="InterPro" id="IPR036271">
    <property type="entry name" value="Tet_transcr_reg_TetR-rel_C_sf"/>
</dbReference>
<keyword evidence="1" id="KW-0805">Transcription regulation</keyword>
<keyword evidence="7" id="KW-1185">Reference proteome</keyword>
<dbReference type="SUPFAM" id="SSF46689">
    <property type="entry name" value="Homeodomain-like"/>
    <property type="match status" value="1"/>
</dbReference>
<dbReference type="GO" id="GO:0003700">
    <property type="term" value="F:DNA-binding transcription factor activity"/>
    <property type="evidence" value="ECO:0007669"/>
    <property type="project" value="TreeGrafter"/>
</dbReference>
<keyword evidence="3" id="KW-0804">Transcription</keyword>
<dbReference type="PANTHER" id="PTHR30055:SF234">
    <property type="entry name" value="HTH-TYPE TRANSCRIPTIONAL REGULATOR BETI"/>
    <property type="match status" value="1"/>
</dbReference>
<evidence type="ECO:0000313" key="7">
    <source>
        <dbReference type="Proteomes" id="UP001240236"/>
    </source>
</evidence>
<dbReference type="InterPro" id="IPR050109">
    <property type="entry name" value="HTH-type_TetR-like_transc_reg"/>
</dbReference>
<feature type="DNA-binding region" description="H-T-H motif" evidence="4">
    <location>
        <begin position="29"/>
        <end position="48"/>
    </location>
</feature>
<name>A0AAE3VTX4_9ACTN</name>
<dbReference type="PANTHER" id="PTHR30055">
    <property type="entry name" value="HTH-TYPE TRANSCRIPTIONAL REGULATOR RUTR"/>
    <property type="match status" value="1"/>
</dbReference>
<dbReference type="Proteomes" id="UP001240236">
    <property type="component" value="Unassembled WGS sequence"/>
</dbReference>
<dbReference type="PRINTS" id="PR00455">
    <property type="entry name" value="HTHTETR"/>
</dbReference>
<evidence type="ECO:0000313" key="6">
    <source>
        <dbReference type="EMBL" id="MDQ0363590.1"/>
    </source>
</evidence>
<dbReference type="Pfam" id="PF00440">
    <property type="entry name" value="TetR_N"/>
    <property type="match status" value="1"/>
</dbReference>
<evidence type="ECO:0000256" key="1">
    <source>
        <dbReference type="ARBA" id="ARBA00023015"/>
    </source>
</evidence>
<dbReference type="PROSITE" id="PS50977">
    <property type="entry name" value="HTH_TETR_2"/>
    <property type="match status" value="1"/>
</dbReference>
<reference evidence="6 7" key="1">
    <citation type="submission" date="2023-07" db="EMBL/GenBank/DDBJ databases">
        <title>Sequencing the genomes of 1000 actinobacteria strains.</title>
        <authorList>
            <person name="Klenk H.-P."/>
        </authorList>
    </citation>
    <scope>NUCLEOTIDE SEQUENCE [LARGE SCALE GENOMIC DNA]</scope>
    <source>
        <strain evidence="6 7">DSM 44709</strain>
    </source>
</reference>
<evidence type="ECO:0000256" key="4">
    <source>
        <dbReference type="PROSITE-ProRule" id="PRU00335"/>
    </source>
</evidence>
<dbReference type="GO" id="GO:0000976">
    <property type="term" value="F:transcription cis-regulatory region binding"/>
    <property type="evidence" value="ECO:0007669"/>
    <property type="project" value="TreeGrafter"/>
</dbReference>
<comment type="caution">
    <text evidence="6">The sequence shown here is derived from an EMBL/GenBank/DDBJ whole genome shotgun (WGS) entry which is preliminary data.</text>
</comment>
<sequence length="206" mass="21544">MAARGDATRDKLLDATIRLVREVGYTQTTTRAIAQAAGVAEGTLYRHYPDKAGLLAAAISKRSAPVLAWVRGLPMKAGTGTLAGNLTDCLTRLATLRADIVPFELAILTDPELGRAAAAAHAAEPGPPEFLTQYLHAEQRLGRIRADVDPGRIAVVLLATLFGLAVPAPPAVDALGDSWPDVSDAVAMIVEGVAARPATSEPPRKV</sequence>
<protein>
    <submittedName>
        <fullName evidence="6">AcrR family transcriptional regulator</fullName>
    </submittedName>
</protein>
<dbReference type="RefSeq" id="WP_307234337.1">
    <property type="nucleotide sequence ID" value="NZ_JAUSUZ010000001.1"/>
</dbReference>
<evidence type="ECO:0000256" key="2">
    <source>
        <dbReference type="ARBA" id="ARBA00023125"/>
    </source>
</evidence>
<gene>
    <name evidence="6" type="ORF">J2S42_000259</name>
</gene>
<evidence type="ECO:0000259" key="5">
    <source>
        <dbReference type="PROSITE" id="PS50977"/>
    </source>
</evidence>
<dbReference type="Gene3D" id="1.10.357.10">
    <property type="entry name" value="Tetracycline Repressor, domain 2"/>
    <property type="match status" value="1"/>
</dbReference>
<organism evidence="6 7">
    <name type="scientific">Catenuloplanes indicus</name>
    <dbReference type="NCBI Taxonomy" id="137267"/>
    <lineage>
        <taxon>Bacteria</taxon>
        <taxon>Bacillati</taxon>
        <taxon>Actinomycetota</taxon>
        <taxon>Actinomycetes</taxon>
        <taxon>Micromonosporales</taxon>
        <taxon>Micromonosporaceae</taxon>
        <taxon>Catenuloplanes</taxon>
    </lineage>
</organism>
<dbReference type="EMBL" id="JAUSUZ010000001">
    <property type="protein sequence ID" value="MDQ0363590.1"/>
    <property type="molecule type" value="Genomic_DNA"/>
</dbReference>
<evidence type="ECO:0000256" key="3">
    <source>
        <dbReference type="ARBA" id="ARBA00023163"/>
    </source>
</evidence>
<dbReference type="InterPro" id="IPR009057">
    <property type="entry name" value="Homeodomain-like_sf"/>
</dbReference>
<accession>A0AAE3VTX4</accession>
<proteinExistence type="predicted"/>
<dbReference type="AlphaFoldDB" id="A0AAE3VTX4"/>
<dbReference type="InterPro" id="IPR001647">
    <property type="entry name" value="HTH_TetR"/>
</dbReference>
<dbReference type="SUPFAM" id="SSF48498">
    <property type="entry name" value="Tetracyclin repressor-like, C-terminal domain"/>
    <property type="match status" value="1"/>
</dbReference>